<evidence type="ECO:0000313" key="4">
    <source>
        <dbReference type="WBParaSite" id="Hba_20407"/>
    </source>
</evidence>
<keyword evidence="2" id="KW-1185">Reference proteome</keyword>
<evidence type="ECO:0000313" key="3">
    <source>
        <dbReference type="WBParaSite" id="Hba_20394"/>
    </source>
</evidence>
<organism evidence="2 3">
    <name type="scientific">Heterorhabditis bacteriophora</name>
    <name type="common">Entomopathogenic nematode worm</name>
    <dbReference type="NCBI Taxonomy" id="37862"/>
    <lineage>
        <taxon>Eukaryota</taxon>
        <taxon>Metazoa</taxon>
        <taxon>Ecdysozoa</taxon>
        <taxon>Nematoda</taxon>
        <taxon>Chromadorea</taxon>
        <taxon>Rhabditida</taxon>
        <taxon>Rhabditina</taxon>
        <taxon>Rhabditomorpha</taxon>
        <taxon>Strongyloidea</taxon>
        <taxon>Heterorhabditidae</taxon>
        <taxon>Heterorhabditis</taxon>
    </lineage>
</organism>
<name>A0A1I7XSD0_HETBA</name>
<feature type="region of interest" description="Disordered" evidence="1">
    <location>
        <begin position="33"/>
        <end position="52"/>
    </location>
</feature>
<accession>A0A1I7XSD0</accession>
<dbReference type="WBParaSite" id="Hba_20407">
    <property type="protein sequence ID" value="Hba_20407"/>
    <property type="gene ID" value="Hba_20407"/>
</dbReference>
<proteinExistence type="predicted"/>
<evidence type="ECO:0000313" key="2">
    <source>
        <dbReference type="Proteomes" id="UP000095283"/>
    </source>
</evidence>
<dbReference type="AlphaFoldDB" id="A0A1I7XSD0"/>
<sequence length="69" mass="7623">MLPRASARSCHKTDEHISLNTKAPKVALDRIVAPRPPLGTPITTTRPRRCTKQRVGTVMSRLLHALSVI</sequence>
<dbReference type="WBParaSite" id="Hba_20394">
    <property type="protein sequence ID" value="Hba_20394"/>
    <property type="gene ID" value="Hba_20394"/>
</dbReference>
<reference evidence="3 4" key="1">
    <citation type="submission" date="2016-11" db="UniProtKB">
        <authorList>
            <consortium name="WormBaseParasite"/>
        </authorList>
    </citation>
    <scope>IDENTIFICATION</scope>
</reference>
<evidence type="ECO:0000256" key="1">
    <source>
        <dbReference type="SAM" id="MobiDB-lite"/>
    </source>
</evidence>
<protein>
    <submittedName>
        <fullName evidence="3 4">Uncharacterized protein</fullName>
    </submittedName>
</protein>
<dbReference type="Proteomes" id="UP000095283">
    <property type="component" value="Unplaced"/>
</dbReference>